<sequence>MKAALFLMLYQQLWTERANHLYKHCSVGFSTTHSTAAGEGGADPCGQQDGDTGRRAHGAVTLDNGIPQLSTALTQFMWAALAEQPVLQSVSRSRALQHL</sequence>
<reference evidence="2" key="1">
    <citation type="submission" date="2020-03" db="EMBL/GenBank/DDBJ databases">
        <authorList>
            <person name="Weist P."/>
        </authorList>
    </citation>
    <scope>NUCLEOTIDE SEQUENCE</scope>
</reference>
<comment type="caution">
    <text evidence="2">The sequence shown here is derived from an EMBL/GenBank/DDBJ whole genome shotgun (WGS) entry which is preliminary data.</text>
</comment>
<feature type="region of interest" description="Disordered" evidence="1">
    <location>
        <begin position="33"/>
        <end position="56"/>
    </location>
</feature>
<proteinExistence type="predicted"/>
<dbReference type="Proteomes" id="UP001153269">
    <property type="component" value="Unassembled WGS sequence"/>
</dbReference>
<accession>A0A9N7ZB33</accession>
<dbReference type="EMBL" id="CADEAL010004357">
    <property type="protein sequence ID" value="CAB1457785.1"/>
    <property type="molecule type" value="Genomic_DNA"/>
</dbReference>
<organism evidence="2 3">
    <name type="scientific">Pleuronectes platessa</name>
    <name type="common">European plaice</name>
    <dbReference type="NCBI Taxonomy" id="8262"/>
    <lineage>
        <taxon>Eukaryota</taxon>
        <taxon>Metazoa</taxon>
        <taxon>Chordata</taxon>
        <taxon>Craniata</taxon>
        <taxon>Vertebrata</taxon>
        <taxon>Euteleostomi</taxon>
        <taxon>Actinopterygii</taxon>
        <taxon>Neopterygii</taxon>
        <taxon>Teleostei</taxon>
        <taxon>Neoteleostei</taxon>
        <taxon>Acanthomorphata</taxon>
        <taxon>Carangaria</taxon>
        <taxon>Pleuronectiformes</taxon>
        <taxon>Pleuronectoidei</taxon>
        <taxon>Pleuronectidae</taxon>
        <taxon>Pleuronectes</taxon>
    </lineage>
</organism>
<keyword evidence="3" id="KW-1185">Reference proteome</keyword>
<evidence type="ECO:0000256" key="1">
    <source>
        <dbReference type="SAM" id="MobiDB-lite"/>
    </source>
</evidence>
<name>A0A9N7ZB33_PLEPL</name>
<protein>
    <submittedName>
        <fullName evidence="2">Uncharacterized protein</fullName>
    </submittedName>
</protein>
<evidence type="ECO:0000313" key="2">
    <source>
        <dbReference type="EMBL" id="CAB1457785.1"/>
    </source>
</evidence>
<evidence type="ECO:0000313" key="3">
    <source>
        <dbReference type="Proteomes" id="UP001153269"/>
    </source>
</evidence>
<dbReference type="AlphaFoldDB" id="A0A9N7ZB33"/>
<gene>
    <name evidence="2" type="ORF">PLEPLA_LOCUS45612</name>
</gene>